<dbReference type="InterPro" id="IPR037465">
    <property type="entry name" value="YlxR"/>
</dbReference>
<sequence>MPDLPANTRRCESCRMRADRSEMVRVCKSPGGEVFLDESGKADGRGLWVHPTRACVDKLLKRRGVIRSLRAELPQKVKEELDAKI</sequence>
<protein>
    <submittedName>
        <fullName evidence="2">YlxR family protein</fullName>
    </submittedName>
</protein>
<dbReference type="InterPro" id="IPR007393">
    <property type="entry name" value="YlxR_dom"/>
</dbReference>
<dbReference type="PANTHER" id="PTHR34215">
    <property type="entry name" value="BLL0784 PROTEIN"/>
    <property type="match status" value="1"/>
</dbReference>
<feature type="domain" description="YlxR" evidence="1">
    <location>
        <begin position="9"/>
        <end position="82"/>
    </location>
</feature>
<reference evidence="2" key="2">
    <citation type="journal article" date="2021" name="PeerJ">
        <title>Extensive microbial diversity within the chicken gut microbiome revealed by metagenomics and culture.</title>
        <authorList>
            <person name="Gilroy R."/>
            <person name="Ravi A."/>
            <person name="Getino M."/>
            <person name="Pursley I."/>
            <person name="Horton D.L."/>
            <person name="Alikhan N.F."/>
            <person name="Baker D."/>
            <person name="Gharbi K."/>
            <person name="Hall N."/>
            <person name="Watson M."/>
            <person name="Adriaenssens E.M."/>
            <person name="Foster-Nyarko E."/>
            <person name="Jarju S."/>
            <person name="Secka A."/>
            <person name="Antonio M."/>
            <person name="Oren A."/>
            <person name="Chaudhuri R.R."/>
            <person name="La Ragione R."/>
            <person name="Hildebrand F."/>
            <person name="Pallen M.J."/>
        </authorList>
    </citation>
    <scope>NUCLEOTIDE SEQUENCE</scope>
    <source>
        <strain evidence="2">10406</strain>
    </source>
</reference>
<organism evidence="2 3">
    <name type="scientific">Candidatus Limadaptatus stercoripullorum</name>
    <dbReference type="NCBI Taxonomy" id="2840846"/>
    <lineage>
        <taxon>Bacteria</taxon>
        <taxon>Bacillati</taxon>
        <taxon>Bacillota</taxon>
        <taxon>Clostridia</taxon>
        <taxon>Eubacteriales</taxon>
        <taxon>Candidatus Limadaptatus</taxon>
    </lineage>
</organism>
<dbReference type="InterPro" id="IPR035931">
    <property type="entry name" value="YlxR-like_sf"/>
</dbReference>
<dbReference type="Gene3D" id="3.30.1230.10">
    <property type="entry name" value="YlxR-like"/>
    <property type="match status" value="1"/>
</dbReference>
<comment type="caution">
    <text evidence="2">The sequence shown here is derived from an EMBL/GenBank/DDBJ whole genome shotgun (WGS) entry which is preliminary data.</text>
</comment>
<name>A0A9D1NAW9_9FIRM</name>
<evidence type="ECO:0000313" key="3">
    <source>
        <dbReference type="Proteomes" id="UP000886857"/>
    </source>
</evidence>
<dbReference type="SUPFAM" id="SSF64376">
    <property type="entry name" value="YlxR-like"/>
    <property type="match status" value="1"/>
</dbReference>
<dbReference type="PANTHER" id="PTHR34215:SF1">
    <property type="entry name" value="YLXR DOMAIN-CONTAINING PROTEIN"/>
    <property type="match status" value="1"/>
</dbReference>
<dbReference type="EMBL" id="DVOE01000095">
    <property type="protein sequence ID" value="HIU99479.1"/>
    <property type="molecule type" value="Genomic_DNA"/>
</dbReference>
<gene>
    <name evidence="2" type="ORF">IAC73_06520</name>
</gene>
<dbReference type="AlphaFoldDB" id="A0A9D1NAW9"/>
<dbReference type="Pfam" id="PF04296">
    <property type="entry name" value="YlxR"/>
    <property type="match status" value="1"/>
</dbReference>
<accession>A0A9D1NAW9</accession>
<reference evidence="2" key="1">
    <citation type="submission" date="2020-10" db="EMBL/GenBank/DDBJ databases">
        <authorList>
            <person name="Gilroy R."/>
        </authorList>
    </citation>
    <scope>NUCLEOTIDE SEQUENCE</scope>
    <source>
        <strain evidence="2">10406</strain>
    </source>
</reference>
<dbReference type="Proteomes" id="UP000886857">
    <property type="component" value="Unassembled WGS sequence"/>
</dbReference>
<proteinExistence type="predicted"/>
<evidence type="ECO:0000259" key="1">
    <source>
        <dbReference type="Pfam" id="PF04296"/>
    </source>
</evidence>
<evidence type="ECO:0000313" key="2">
    <source>
        <dbReference type="EMBL" id="HIU99479.1"/>
    </source>
</evidence>